<dbReference type="InterPro" id="IPR039425">
    <property type="entry name" value="RNA_pol_sigma-70-like"/>
</dbReference>
<proteinExistence type="predicted"/>
<feature type="domain" description="RNA polymerase sigma factor 70 region 4 type 2" evidence="5">
    <location>
        <begin position="124"/>
        <end position="175"/>
    </location>
</feature>
<dbReference type="InterPro" id="IPR013249">
    <property type="entry name" value="RNA_pol_sigma70_r4_t2"/>
</dbReference>
<evidence type="ECO:0000256" key="3">
    <source>
        <dbReference type="ARBA" id="ARBA00023163"/>
    </source>
</evidence>
<dbReference type="InterPro" id="IPR007627">
    <property type="entry name" value="RNA_pol_sigma70_r2"/>
</dbReference>
<evidence type="ECO:0000313" key="6">
    <source>
        <dbReference type="EMBL" id="MBV4360395.1"/>
    </source>
</evidence>
<organism evidence="6 7">
    <name type="scientific">Pinibacter aurantiacus</name>
    <dbReference type="NCBI Taxonomy" id="2851599"/>
    <lineage>
        <taxon>Bacteria</taxon>
        <taxon>Pseudomonadati</taxon>
        <taxon>Bacteroidota</taxon>
        <taxon>Chitinophagia</taxon>
        <taxon>Chitinophagales</taxon>
        <taxon>Chitinophagaceae</taxon>
        <taxon>Pinibacter</taxon>
    </lineage>
</organism>
<dbReference type="AlphaFoldDB" id="A0A9E2SFS4"/>
<evidence type="ECO:0000256" key="1">
    <source>
        <dbReference type="ARBA" id="ARBA00023015"/>
    </source>
</evidence>
<comment type="caution">
    <text evidence="6">The sequence shown here is derived from an EMBL/GenBank/DDBJ whole genome shotgun (WGS) entry which is preliminary data.</text>
</comment>
<dbReference type="PANTHER" id="PTHR43133:SF46">
    <property type="entry name" value="RNA POLYMERASE SIGMA-70 FACTOR ECF SUBFAMILY"/>
    <property type="match status" value="1"/>
</dbReference>
<name>A0A9E2SFS4_9BACT</name>
<evidence type="ECO:0000256" key="2">
    <source>
        <dbReference type="ARBA" id="ARBA00023082"/>
    </source>
</evidence>
<keyword evidence="3" id="KW-0804">Transcription</keyword>
<dbReference type="Pfam" id="PF04542">
    <property type="entry name" value="Sigma70_r2"/>
    <property type="match status" value="1"/>
</dbReference>
<dbReference type="CDD" id="cd06171">
    <property type="entry name" value="Sigma70_r4"/>
    <property type="match status" value="1"/>
</dbReference>
<protein>
    <submittedName>
        <fullName evidence="6">RNA polymerase sigma-70 factor</fullName>
    </submittedName>
</protein>
<gene>
    <name evidence="6" type="ORF">KTO63_24740</name>
</gene>
<keyword evidence="1" id="KW-0805">Transcription regulation</keyword>
<accession>A0A9E2SFS4</accession>
<evidence type="ECO:0000313" key="7">
    <source>
        <dbReference type="Proteomes" id="UP000812270"/>
    </source>
</evidence>
<reference evidence="6" key="1">
    <citation type="submission" date="2021-06" db="EMBL/GenBank/DDBJ databases">
        <authorList>
            <person name="Huq M.A."/>
        </authorList>
    </citation>
    <scope>NUCLEOTIDE SEQUENCE</scope>
    <source>
        <strain evidence="6">MAH-26</strain>
    </source>
</reference>
<feature type="domain" description="RNA polymerase sigma-70 region 2" evidence="4">
    <location>
        <begin position="27"/>
        <end position="92"/>
    </location>
</feature>
<dbReference type="EMBL" id="JAHSPG010000018">
    <property type="protein sequence ID" value="MBV4360395.1"/>
    <property type="molecule type" value="Genomic_DNA"/>
</dbReference>
<dbReference type="GO" id="GO:0016987">
    <property type="term" value="F:sigma factor activity"/>
    <property type="evidence" value="ECO:0007669"/>
    <property type="project" value="UniProtKB-KW"/>
</dbReference>
<dbReference type="Pfam" id="PF08281">
    <property type="entry name" value="Sigma70_r4_2"/>
    <property type="match status" value="1"/>
</dbReference>
<dbReference type="GO" id="GO:0006352">
    <property type="term" value="P:DNA-templated transcription initiation"/>
    <property type="evidence" value="ECO:0007669"/>
    <property type="project" value="InterPro"/>
</dbReference>
<evidence type="ECO:0000259" key="5">
    <source>
        <dbReference type="Pfam" id="PF08281"/>
    </source>
</evidence>
<dbReference type="PANTHER" id="PTHR43133">
    <property type="entry name" value="RNA POLYMERASE ECF-TYPE SIGMA FACTO"/>
    <property type="match status" value="1"/>
</dbReference>
<evidence type="ECO:0000259" key="4">
    <source>
        <dbReference type="Pfam" id="PF04542"/>
    </source>
</evidence>
<dbReference type="InterPro" id="IPR014327">
    <property type="entry name" value="RNA_pol_sigma70_bacteroid"/>
</dbReference>
<dbReference type="RefSeq" id="WP_217794731.1">
    <property type="nucleotide sequence ID" value="NZ_JAHSPG010000018.1"/>
</dbReference>
<dbReference type="Proteomes" id="UP000812270">
    <property type="component" value="Unassembled WGS sequence"/>
</dbReference>
<keyword evidence="2" id="KW-0731">Sigma factor</keyword>
<dbReference type="NCBIfam" id="TIGR02937">
    <property type="entry name" value="sigma70-ECF"/>
    <property type="match status" value="1"/>
</dbReference>
<dbReference type="NCBIfam" id="TIGR02985">
    <property type="entry name" value="Sig70_bacteroi1"/>
    <property type="match status" value="1"/>
</dbReference>
<sequence length="200" mass="23231">MTSTRNHIDKELLVLISEGDEGAFRMLYDQYHKQIFSQAYIYLKSSELASDMVQEVFVKIWSARQKLPEVIDIKSYIFIVTRNIIVSDLRKKIFHRYLDQEAESIEADGILPDRQLSLKESMAIVHKAIEGFPTQQKKTYTLSRVHGLSHDEIAKELNISVETVKSHIKQALKSLRKYLSENSLDLCILLLFVVRNLRPH</sequence>
<dbReference type="GO" id="GO:0003677">
    <property type="term" value="F:DNA binding"/>
    <property type="evidence" value="ECO:0007669"/>
    <property type="project" value="InterPro"/>
</dbReference>
<dbReference type="InterPro" id="IPR014284">
    <property type="entry name" value="RNA_pol_sigma-70_dom"/>
</dbReference>
<keyword evidence="7" id="KW-1185">Reference proteome</keyword>